<proteinExistence type="predicted"/>
<name>A0AC61QRE0_9BACT</name>
<evidence type="ECO:0000313" key="2">
    <source>
        <dbReference type="Proteomes" id="UP000308886"/>
    </source>
</evidence>
<accession>A0AC61QRE0</accession>
<reference evidence="1" key="1">
    <citation type="submission" date="2019-04" db="EMBL/GenBank/DDBJ databases">
        <title>Microbes associate with the intestines of laboratory mice.</title>
        <authorList>
            <person name="Navarre W."/>
            <person name="Wong E."/>
            <person name="Huang K."/>
            <person name="Tropini C."/>
            <person name="Ng K."/>
            <person name="Yu B."/>
        </authorList>
    </citation>
    <scope>NUCLEOTIDE SEQUENCE</scope>
    <source>
        <strain evidence="1">NM73_A23</strain>
    </source>
</reference>
<organism evidence="1 2">
    <name type="scientific">Palleniella muris</name>
    <dbReference type="NCBI Taxonomy" id="3038145"/>
    <lineage>
        <taxon>Bacteria</taxon>
        <taxon>Pseudomonadati</taxon>
        <taxon>Bacteroidota</taxon>
        <taxon>Bacteroidia</taxon>
        <taxon>Bacteroidales</taxon>
        <taxon>Prevotellaceae</taxon>
        <taxon>Palleniella</taxon>
    </lineage>
</organism>
<protein>
    <submittedName>
        <fullName evidence="1">Uncharacterized protein</fullName>
    </submittedName>
</protein>
<evidence type="ECO:0000313" key="1">
    <source>
        <dbReference type="EMBL" id="TGX82998.1"/>
    </source>
</evidence>
<dbReference type="Proteomes" id="UP000308886">
    <property type="component" value="Unassembled WGS sequence"/>
</dbReference>
<keyword evidence="2" id="KW-1185">Reference proteome</keyword>
<comment type="caution">
    <text evidence="1">The sequence shown here is derived from an EMBL/GenBank/DDBJ whole genome shotgun (WGS) entry which is preliminary data.</text>
</comment>
<sequence length="203" mass="23254">MDAKNIEKHIQRAKKDIEKEVCDRLPRKVGTIAVNHFKQNFRDGGWLDGGRHPWKRTKRQDAGTSDARYGPLTSRRNHLMRSIQARPSPGMVSIENPVPYAAMHNDGGDIQTTVTKKMRKYAWRMAYSLAGVKGKGRKLPKELPREAEKWKGLALTRKKRLTVHIPQRRFMGDSQELRMKINKTINESLDKIKSKLTNGTPSS</sequence>
<dbReference type="EMBL" id="SRZC01000006">
    <property type="protein sequence ID" value="TGX82998.1"/>
    <property type="molecule type" value="Genomic_DNA"/>
</dbReference>
<gene>
    <name evidence="1" type="ORF">E5358_04880</name>
</gene>